<accession>A0ABR1RBU0</accession>
<dbReference type="EMBL" id="JAQQWI010000016">
    <property type="protein sequence ID" value="KAK8008078.1"/>
    <property type="molecule type" value="Genomic_DNA"/>
</dbReference>
<keyword evidence="1" id="KW-0812">Transmembrane</keyword>
<evidence type="ECO:0000313" key="3">
    <source>
        <dbReference type="Proteomes" id="UP001396898"/>
    </source>
</evidence>
<comment type="caution">
    <text evidence="2">The sequence shown here is derived from an EMBL/GenBank/DDBJ whole genome shotgun (WGS) entry which is preliminary data.</text>
</comment>
<evidence type="ECO:0000313" key="2">
    <source>
        <dbReference type="EMBL" id="KAK8008078.1"/>
    </source>
</evidence>
<name>A0ABR1RBU0_9PEZI</name>
<proteinExistence type="predicted"/>
<feature type="transmembrane region" description="Helical" evidence="1">
    <location>
        <begin position="12"/>
        <end position="33"/>
    </location>
</feature>
<organism evidence="2 3">
    <name type="scientific">Apiospora marii</name>
    <dbReference type="NCBI Taxonomy" id="335849"/>
    <lineage>
        <taxon>Eukaryota</taxon>
        <taxon>Fungi</taxon>
        <taxon>Dikarya</taxon>
        <taxon>Ascomycota</taxon>
        <taxon>Pezizomycotina</taxon>
        <taxon>Sordariomycetes</taxon>
        <taxon>Xylariomycetidae</taxon>
        <taxon>Amphisphaeriales</taxon>
        <taxon>Apiosporaceae</taxon>
        <taxon>Apiospora</taxon>
    </lineage>
</organism>
<gene>
    <name evidence="2" type="ORF">PG991_010629</name>
</gene>
<evidence type="ECO:0008006" key="4">
    <source>
        <dbReference type="Google" id="ProtNLM"/>
    </source>
</evidence>
<dbReference type="Proteomes" id="UP001396898">
    <property type="component" value="Unassembled WGS sequence"/>
</dbReference>
<protein>
    <recommendedName>
        <fullName evidence="4">Nitrate/nitrite sensing protein domain-containing protein</fullName>
    </recommendedName>
</protein>
<sequence length="373" mass="41816">MVRTSRRTAKFGLVRVLRLLLGAVAILIAVLLLDYPVSHFMGIIQLRQLRPDQWAEKSLPPCQSAICVMMSDVDRAGGTFARALTWVNESSGLTEEIRLANMEDALAISDSLRRMAKKGRDLKVTRRLADEYSEGLWRVGTSWNTMRMRLRLHGLTMSWMLSSLESEVDTLSEFAAARFHYAERLGDPESYYLTDSELMSLEDKLYVFLDMTIRVFDRIKPAATETHENASALLATLGQLRDAIELEHRLVQFDQKHRLRGSGGGGLYVCSRANMCGLTGPLWVSAAELRGVQAELVEARQKLDHALELVTDASAIAGDIMHGARWARNRLALASQADILLVGREAEEDILIHSKWWKLQLAQRAAQISALRG</sequence>
<reference evidence="2 3" key="1">
    <citation type="submission" date="2023-01" db="EMBL/GenBank/DDBJ databases">
        <title>Analysis of 21 Apiospora genomes using comparative genomics revels a genus with tremendous synthesis potential of carbohydrate active enzymes and secondary metabolites.</title>
        <authorList>
            <person name="Sorensen T."/>
        </authorList>
    </citation>
    <scope>NUCLEOTIDE SEQUENCE [LARGE SCALE GENOMIC DNA]</scope>
    <source>
        <strain evidence="2 3">CBS 20057</strain>
    </source>
</reference>
<evidence type="ECO:0000256" key="1">
    <source>
        <dbReference type="SAM" id="Phobius"/>
    </source>
</evidence>
<keyword evidence="1" id="KW-1133">Transmembrane helix</keyword>
<keyword evidence="3" id="KW-1185">Reference proteome</keyword>
<keyword evidence="1" id="KW-0472">Membrane</keyword>